<dbReference type="PANTHER" id="PTHR43649">
    <property type="entry name" value="ARABINOSE-BINDING PROTEIN-RELATED"/>
    <property type="match status" value="1"/>
</dbReference>
<protein>
    <recommendedName>
        <fullName evidence="1">DUF3502 domain-containing protein</fullName>
    </recommendedName>
</protein>
<organism evidence="2 3">
    <name type="scientific">Butyrivibrio fibrisolvens</name>
    <dbReference type="NCBI Taxonomy" id="831"/>
    <lineage>
        <taxon>Bacteria</taxon>
        <taxon>Bacillati</taxon>
        <taxon>Bacillota</taxon>
        <taxon>Clostridia</taxon>
        <taxon>Lachnospirales</taxon>
        <taxon>Lachnospiraceae</taxon>
        <taxon>Butyrivibrio</taxon>
    </lineage>
</organism>
<dbReference type="Pfam" id="PF01547">
    <property type="entry name" value="SBP_bac_1"/>
    <property type="match status" value="1"/>
</dbReference>
<evidence type="ECO:0000313" key="3">
    <source>
        <dbReference type="Proteomes" id="UP000245488"/>
    </source>
</evidence>
<dbReference type="SUPFAM" id="SSF53850">
    <property type="entry name" value="Periplasmic binding protein-like II"/>
    <property type="match status" value="1"/>
</dbReference>
<name>A0A317G2I9_BUTFI</name>
<dbReference type="InterPro" id="IPR022627">
    <property type="entry name" value="DUF3502"/>
</dbReference>
<dbReference type="AlphaFoldDB" id="A0A317G2I9"/>
<dbReference type="PANTHER" id="PTHR43649:SF17">
    <property type="entry name" value="ABC TRANSPORTER SOLUTE BINDING PROTEIN-SUGAR TRANSPORT"/>
    <property type="match status" value="1"/>
</dbReference>
<dbReference type="Gene3D" id="3.40.190.10">
    <property type="entry name" value="Periplasmic binding protein-like II"/>
    <property type="match status" value="1"/>
</dbReference>
<feature type="domain" description="DUF3502" evidence="1">
    <location>
        <begin position="456"/>
        <end position="523"/>
    </location>
</feature>
<evidence type="ECO:0000313" key="2">
    <source>
        <dbReference type="EMBL" id="PWT28274.1"/>
    </source>
</evidence>
<proteinExistence type="predicted"/>
<keyword evidence="3" id="KW-1185">Reference proteome</keyword>
<sequence length="524" mass="58001">MNIFIRTLTISFIYREKLQLTLEGKYMKKKLVSVFLSAAMTMGILAGCGSSDTTGTNASDKTQSEAGDTQSGEVEKIKIYLPTSGKSDDLENVTAAVNDITRQEIGVEVEFHVYEFGQWFQQYSLFLSGTEDVDILANYGGYLNAVSQGAAYDLTDLVQEYGQDIIAMEGDFLKSGEVNGVQYAIPIYASYAWTMGILYRSDVVEELGLQDMVANVKSLEDWGEVLEVVKEKKPEMTPFVTNNGNSAPNFQYGTWDDLGNNYGVLMNGGEGSEVTNLFETDEYAQLCTVMHDWYNKGYTSKDIQTQTDGFPTLTRNDAAFSTLGQTDFNTSFYQSTTCGKPIDIVMLGTPAARTYNNVTYTVMSNSEHAEACMKFLNFWFSNEEIGTLIAYGIEGTHYKLDENGMGDYIDGQDSSTCTYHLGSGISNTNRIRWNTENPDYAQLLIDSNNSALKSTALGFAFDTSSVENEITQLDNVCSKYQIGLECGALDPATALEEFNKELKDAGLDTVIAEKQRQLDEFLAN</sequence>
<dbReference type="Pfam" id="PF12010">
    <property type="entry name" value="DUF3502"/>
    <property type="match status" value="1"/>
</dbReference>
<gene>
    <name evidence="2" type="ORF">CPT75_14685</name>
</gene>
<dbReference type="EMBL" id="NXNG01000001">
    <property type="protein sequence ID" value="PWT28274.1"/>
    <property type="molecule type" value="Genomic_DNA"/>
</dbReference>
<accession>A0A317G2I9</accession>
<dbReference type="InterPro" id="IPR050490">
    <property type="entry name" value="Bact_solute-bd_prot1"/>
</dbReference>
<evidence type="ECO:0000259" key="1">
    <source>
        <dbReference type="Pfam" id="PF12010"/>
    </source>
</evidence>
<dbReference type="Proteomes" id="UP000245488">
    <property type="component" value="Chromosome"/>
</dbReference>
<reference evidence="2 3" key="1">
    <citation type="submission" date="2017-09" db="EMBL/GenBank/DDBJ databases">
        <title>High-quality draft genome sequence of Butyrivibrio fibrisolvens INBov1, isolated from cow rumen.</title>
        <authorList>
            <person name="Rodriguez Hernaez J."/>
            <person name="Rivarola M."/>
            <person name="Paniego N."/>
            <person name="Cravero S."/>
            <person name="Ceron Cucchi M."/>
            <person name="Martinez M.C."/>
        </authorList>
    </citation>
    <scope>NUCLEOTIDE SEQUENCE [LARGE SCALE GENOMIC DNA]</scope>
    <source>
        <strain evidence="2 3">INBov1</strain>
    </source>
</reference>
<dbReference type="InterPro" id="IPR006059">
    <property type="entry name" value="SBP"/>
</dbReference>
<comment type="caution">
    <text evidence="2">The sequence shown here is derived from an EMBL/GenBank/DDBJ whole genome shotgun (WGS) entry which is preliminary data.</text>
</comment>